<dbReference type="Gene3D" id="1.25.40.20">
    <property type="entry name" value="Ankyrin repeat-containing domain"/>
    <property type="match status" value="3"/>
</dbReference>
<evidence type="ECO:0000256" key="5">
    <source>
        <dbReference type="PROSITE-ProRule" id="PRU00023"/>
    </source>
</evidence>
<dbReference type="InterPro" id="IPR047762">
    <property type="entry name" value="EHMT_CRR"/>
</dbReference>
<evidence type="ECO:0000313" key="9">
    <source>
        <dbReference type="EMBL" id="ERL88300.1"/>
    </source>
</evidence>
<evidence type="ECO:0000256" key="4">
    <source>
        <dbReference type="ARBA" id="ARBA00022691"/>
    </source>
</evidence>
<dbReference type="Pfam" id="PF21533">
    <property type="entry name" value="EHMT1-2_CRR"/>
    <property type="match status" value="1"/>
</dbReference>
<dbReference type="Pfam" id="PF12796">
    <property type="entry name" value="Ank_2"/>
    <property type="match status" value="3"/>
</dbReference>
<dbReference type="GO" id="GO:0000122">
    <property type="term" value="P:negative regulation of transcription by RNA polymerase II"/>
    <property type="evidence" value="ECO:0007669"/>
    <property type="project" value="TreeGrafter"/>
</dbReference>
<dbReference type="SMART" id="SM00248">
    <property type="entry name" value="ANK"/>
    <property type="match status" value="6"/>
</dbReference>
<dbReference type="STRING" id="77166.U4UEE7"/>
<evidence type="ECO:0000313" key="10">
    <source>
        <dbReference type="Proteomes" id="UP000030742"/>
    </source>
</evidence>
<accession>U4UEE7</accession>
<feature type="repeat" description="ANK" evidence="5">
    <location>
        <begin position="385"/>
        <end position="409"/>
    </location>
</feature>
<sequence>METVVNGALAPDGDRVEKRTRRRVGNKSIIQSAIARKERSLRLDDRPKKRPSRAEPAKRPQRSKPALRPVKPEPEDEWSGPEARVAPPLCKCTEDKQLFMENAQGNSLTVEALRRFNRGFAGRQFCSAVDGIGDQLFGCCRLVDVTEAPLSRPSVRVPFGVLCGSHRQRLIRHNCCPICGVFCTHGRFAQCAAEHHFHKDCQQEGACPHCADPAPCTDITITMHSPKQPVFLPVQRSQYPSTSEAALISITAPKRGRSPEVPIIPPGQLQPIRDGTTVRLDECNHAGLVAAVEESDAQRAAVILETGNVDLHSRLPECNNGTFLHLAVQKGDLPIVYLLVAYRVDLDALDAEQGSALMLAVTEHRNQIAQYLITAGAQVALKGTDGMTALHAAARTGNLAACQALLRANKGLCDMRDDGGWTPLVWACEHGFTEVARFLLDQGADIHSRDVEQNVALHWAAFKGSAATAELLLNLNSDVNVVNVHGDTPLHMAAREDCYNCVLVLLARRADVSLVNKNSETALDCAPKTGKCFAPLALNAQMHFAISNNPQRHPSLLSNDISNGREQNPIQCVNDVDASPQPNDYTYIAKTCVSSGNVQIDRKVGAMLPCVCTERCTCCSCAQGWYDQGKLSADFNFLDPPLIFECSDLCACNAILCPNRLVQRPLAQRFQLFRTQSKGWGVRALGAIGLGQFVCEYIGEILTDLEAESRTDDSFLFDLDNQESDSFCIDARFYGNFARFINHSCFPNLQPVKVFVEHRDLRFPHIAFFAKRDIAVNEELSFDYGDKFWLVKYKTFTCECRASCCRYSQQSIAATLAKYRIGSAND</sequence>
<dbReference type="GO" id="GO:0005634">
    <property type="term" value="C:nucleus"/>
    <property type="evidence" value="ECO:0007669"/>
    <property type="project" value="InterPro"/>
</dbReference>
<evidence type="ECO:0000256" key="3">
    <source>
        <dbReference type="ARBA" id="ARBA00022603"/>
    </source>
</evidence>
<dbReference type="GO" id="GO:0046974">
    <property type="term" value="F:histone H3K9 methyltransferase activity"/>
    <property type="evidence" value="ECO:0007669"/>
    <property type="project" value="TreeGrafter"/>
</dbReference>
<evidence type="ECO:0008006" key="11">
    <source>
        <dbReference type="Google" id="ProtNLM"/>
    </source>
</evidence>
<dbReference type="InterPro" id="IPR001214">
    <property type="entry name" value="SET_dom"/>
</dbReference>
<dbReference type="InterPro" id="IPR007728">
    <property type="entry name" value="Pre-SET_dom"/>
</dbReference>
<dbReference type="InterPro" id="IPR046341">
    <property type="entry name" value="SET_dom_sf"/>
</dbReference>
<evidence type="ECO:0000259" key="7">
    <source>
        <dbReference type="PROSITE" id="PS50280"/>
    </source>
</evidence>
<dbReference type="InterPro" id="IPR043550">
    <property type="entry name" value="EHMT1/EHMT2"/>
</dbReference>
<keyword evidence="3" id="KW-0808">Transferase</keyword>
<name>U4UEE7_DENPD</name>
<evidence type="ECO:0000259" key="8">
    <source>
        <dbReference type="PROSITE" id="PS50867"/>
    </source>
</evidence>
<dbReference type="Pfam" id="PF00856">
    <property type="entry name" value="SET"/>
    <property type="match status" value="1"/>
</dbReference>
<keyword evidence="4" id="KW-0949">S-adenosyl-L-methionine</keyword>
<evidence type="ECO:0000256" key="2">
    <source>
        <dbReference type="ARBA" id="ARBA00022454"/>
    </source>
</evidence>
<dbReference type="Proteomes" id="UP000030742">
    <property type="component" value="Unassembled WGS sequence"/>
</dbReference>
<dbReference type="SUPFAM" id="SSF82199">
    <property type="entry name" value="SET domain"/>
    <property type="match status" value="1"/>
</dbReference>
<dbReference type="InterPro" id="IPR002110">
    <property type="entry name" value="Ankyrin_rpt"/>
</dbReference>
<dbReference type="PANTHER" id="PTHR46307">
    <property type="entry name" value="G9A, ISOFORM B"/>
    <property type="match status" value="1"/>
</dbReference>
<dbReference type="GO" id="GO:0000785">
    <property type="term" value="C:chromatin"/>
    <property type="evidence" value="ECO:0007669"/>
    <property type="project" value="TreeGrafter"/>
</dbReference>
<dbReference type="GO" id="GO:0008270">
    <property type="term" value="F:zinc ion binding"/>
    <property type="evidence" value="ECO:0007669"/>
    <property type="project" value="InterPro"/>
</dbReference>
<feature type="repeat" description="ANK" evidence="5">
    <location>
        <begin position="485"/>
        <end position="517"/>
    </location>
</feature>
<feature type="region of interest" description="Disordered" evidence="6">
    <location>
        <begin position="1"/>
        <end position="82"/>
    </location>
</feature>
<dbReference type="AlphaFoldDB" id="U4UEE7"/>
<dbReference type="GO" id="GO:0002039">
    <property type="term" value="F:p53 binding"/>
    <property type="evidence" value="ECO:0007669"/>
    <property type="project" value="InterPro"/>
</dbReference>
<dbReference type="OrthoDB" id="616263at2759"/>
<dbReference type="InterPro" id="IPR036770">
    <property type="entry name" value="Ankyrin_rpt-contain_sf"/>
</dbReference>
<dbReference type="PROSITE" id="PS50867">
    <property type="entry name" value="PRE_SET"/>
    <property type="match status" value="1"/>
</dbReference>
<keyword evidence="3" id="KW-0489">Methyltransferase</keyword>
<protein>
    <recommendedName>
        <fullName evidence="11">SET domain-containing protein</fullName>
    </recommendedName>
</protein>
<dbReference type="PROSITE" id="PS50297">
    <property type="entry name" value="ANK_REP_REGION"/>
    <property type="match status" value="5"/>
</dbReference>
<organism evidence="9 10">
    <name type="scientific">Dendroctonus ponderosae</name>
    <name type="common">Mountain pine beetle</name>
    <dbReference type="NCBI Taxonomy" id="77166"/>
    <lineage>
        <taxon>Eukaryota</taxon>
        <taxon>Metazoa</taxon>
        <taxon>Ecdysozoa</taxon>
        <taxon>Arthropoda</taxon>
        <taxon>Hexapoda</taxon>
        <taxon>Insecta</taxon>
        <taxon>Pterygota</taxon>
        <taxon>Neoptera</taxon>
        <taxon>Endopterygota</taxon>
        <taxon>Coleoptera</taxon>
        <taxon>Polyphaga</taxon>
        <taxon>Cucujiformia</taxon>
        <taxon>Curculionidae</taxon>
        <taxon>Scolytinae</taxon>
        <taxon>Dendroctonus</taxon>
    </lineage>
</organism>
<comment type="subcellular location">
    <subcellularLocation>
        <location evidence="1">Chromosome</location>
    </subcellularLocation>
</comment>
<dbReference type="CDD" id="cd20905">
    <property type="entry name" value="EHMT_ZBD"/>
    <property type="match status" value="1"/>
</dbReference>
<dbReference type="EMBL" id="KB632050">
    <property type="protein sequence ID" value="ERL88300.1"/>
    <property type="molecule type" value="Genomic_DNA"/>
</dbReference>
<proteinExistence type="predicted"/>
<feature type="repeat" description="ANK" evidence="5">
    <location>
        <begin position="319"/>
        <end position="351"/>
    </location>
</feature>
<feature type="compositionally biased region" description="Basic and acidic residues" evidence="6">
    <location>
        <begin position="35"/>
        <end position="58"/>
    </location>
</feature>
<dbReference type="SMART" id="SM00317">
    <property type="entry name" value="SET"/>
    <property type="match status" value="1"/>
</dbReference>
<keyword evidence="5" id="KW-0040">ANK repeat</keyword>
<dbReference type="PROSITE" id="PS50280">
    <property type="entry name" value="SET"/>
    <property type="match status" value="1"/>
</dbReference>
<evidence type="ECO:0000256" key="6">
    <source>
        <dbReference type="SAM" id="MobiDB-lite"/>
    </source>
</evidence>
<dbReference type="GO" id="GO:0032259">
    <property type="term" value="P:methylation"/>
    <property type="evidence" value="ECO:0007669"/>
    <property type="project" value="UniProtKB-KW"/>
</dbReference>
<feature type="repeat" description="ANK" evidence="5">
    <location>
        <begin position="419"/>
        <end position="451"/>
    </location>
</feature>
<feature type="domain" description="SET" evidence="7">
    <location>
        <begin position="668"/>
        <end position="785"/>
    </location>
</feature>
<feature type="domain" description="Pre-SET" evidence="8">
    <location>
        <begin position="608"/>
        <end position="665"/>
    </location>
</feature>
<dbReference type="Pfam" id="PF05033">
    <property type="entry name" value="Pre-SET"/>
    <property type="match status" value="1"/>
</dbReference>
<dbReference type="PRINTS" id="PR01415">
    <property type="entry name" value="ANKYRIN"/>
</dbReference>
<dbReference type="SUPFAM" id="SSF48403">
    <property type="entry name" value="Ankyrin repeat"/>
    <property type="match status" value="1"/>
</dbReference>
<gene>
    <name evidence="9" type="ORF">D910_05687</name>
</gene>
<reference evidence="9 10" key="1">
    <citation type="journal article" date="2013" name="Genome Biol.">
        <title>Draft genome of the mountain pine beetle, Dendroctonus ponderosae Hopkins, a major forest pest.</title>
        <authorList>
            <person name="Keeling C.I."/>
            <person name="Yuen M.M."/>
            <person name="Liao N.Y."/>
            <person name="Docking T.R."/>
            <person name="Chan S.K."/>
            <person name="Taylor G.A."/>
            <person name="Palmquist D.L."/>
            <person name="Jackman S.D."/>
            <person name="Nguyen A."/>
            <person name="Li M."/>
            <person name="Henderson H."/>
            <person name="Janes J.K."/>
            <person name="Zhao Y."/>
            <person name="Pandoh P."/>
            <person name="Moore R."/>
            <person name="Sperling F.A."/>
            <person name="Huber D.P."/>
            <person name="Birol I."/>
            <person name="Jones S.J."/>
            <person name="Bohlmann J."/>
        </authorList>
    </citation>
    <scope>NUCLEOTIDE SEQUENCE</scope>
</reference>
<dbReference type="PANTHER" id="PTHR46307:SF4">
    <property type="entry name" value="G9A, ISOFORM B"/>
    <property type="match status" value="1"/>
</dbReference>
<dbReference type="Gene3D" id="2.170.270.10">
    <property type="entry name" value="SET domain"/>
    <property type="match status" value="1"/>
</dbReference>
<feature type="repeat" description="ANK" evidence="5">
    <location>
        <begin position="452"/>
        <end position="484"/>
    </location>
</feature>
<evidence type="ECO:0000256" key="1">
    <source>
        <dbReference type="ARBA" id="ARBA00004286"/>
    </source>
</evidence>
<keyword evidence="2" id="KW-0158">Chromosome</keyword>
<dbReference type="PROSITE" id="PS50088">
    <property type="entry name" value="ANK_REPEAT"/>
    <property type="match status" value="5"/>
</dbReference>
<dbReference type="SMART" id="SM00468">
    <property type="entry name" value="PreSET"/>
    <property type="match status" value="1"/>
</dbReference>